<feature type="non-terminal residue" evidence="2">
    <location>
        <position position="1"/>
    </location>
</feature>
<organism evidence="2 3">
    <name type="scientific">Trifolium medium</name>
    <dbReference type="NCBI Taxonomy" id="97028"/>
    <lineage>
        <taxon>Eukaryota</taxon>
        <taxon>Viridiplantae</taxon>
        <taxon>Streptophyta</taxon>
        <taxon>Embryophyta</taxon>
        <taxon>Tracheophyta</taxon>
        <taxon>Spermatophyta</taxon>
        <taxon>Magnoliopsida</taxon>
        <taxon>eudicotyledons</taxon>
        <taxon>Gunneridae</taxon>
        <taxon>Pentapetalae</taxon>
        <taxon>rosids</taxon>
        <taxon>fabids</taxon>
        <taxon>Fabales</taxon>
        <taxon>Fabaceae</taxon>
        <taxon>Papilionoideae</taxon>
        <taxon>50 kb inversion clade</taxon>
        <taxon>NPAAA clade</taxon>
        <taxon>Hologalegina</taxon>
        <taxon>IRL clade</taxon>
        <taxon>Trifolieae</taxon>
        <taxon>Trifolium</taxon>
    </lineage>
</organism>
<accession>A0A392QYN9</accession>
<proteinExistence type="predicted"/>
<feature type="region of interest" description="Disordered" evidence="1">
    <location>
        <begin position="1"/>
        <end position="20"/>
    </location>
</feature>
<sequence>IKHIPSGILPTRNTHQEGKGHITRTILILDEEDFGGRSPQWR</sequence>
<protein>
    <submittedName>
        <fullName evidence="2">Uncharacterized protein</fullName>
    </submittedName>
</protein>
<dbReference type="Proteomes" id="UP000265520">
    <property type="component" value="Unassembled WGS sequence"/>
</dbReference>
<keyword evidence="3" id="KW-1185">Reference proteome</keyword>
<name>A0A392QYN9_9FABA</name>
<evidence type="ECO:0000313" key="3">
    <source>
        <dbReference type="Proteomes" id="UP000265520"/>
    </source>
</evidence>
<dbReference type="AlphaFoldDB" id="A0A392QYN9"/>
<evidence type="ECO:0000256" key="1">
    <source>
        <dbReference type="SAM" id="MobiDB-lite"/>
    </source>
</evidence>
<dbReference type="EMBL" id="LXQA010169638">
    <property type="protein sequence ID" value="MCI29004.1"/>
    <property type="molecule type" value="Genomic_DNA"/>
</dbReference>
<reference evidence="2 3" key="1">
    <citation type="journal article" date="2018" name="Front. Plant Sci.">
        <title>Red Clover (Trifolium pratense) and Zigzag Clover (T. medium) - A Picture of Genomic Similarities and Differences.</title>
        <authorList>
            <person name="Dluhosova J."/>
            <person name="Istvanek J."/>
            <person name="Nedelnik J."/>
            <person name="Repkova J."/>
        </authorList>
    </citation>
    <scope>NUCLEOTIDE SEQUENCE [LARGE SCALE GENOMIC DNA]</scope>
    <source>
        <strain evidence="3">cv. 10/8</strain>
        <tissue evidence="2">Leaf</tissue>
    </source>
</reference>
<evidence type="ECO:0000313" key="2">
    <source>
        <dbReference type="EMBL" id="MCI29004.1"/>
    </source>
</evidence>
<comment type="caution">
    <text evidence="2">The sequence shown here is derived from an EMBL/GenBank/DDBJ whole genome shotgun (WGS) entry which is preliminary data.</text>
</comment>